<dbReference type="EMBL" id="KB008073">
    <property type="protein sequence ID" value="ELR13964.1"/>
    <property type="molecule type" value="Genomic_DNA"/>
</dbReference>
<evidence type="ECO:0000313" key="5">
    <source>
        <dbReference type="Proteomes" id="UP000011083"/>
    </source>
</evidence>
<keyword evidence="1" id="KW-0677">Repeat</keyword>
<dbReference type="GO" id="GO:0005634">
    <property type="term" value="C:nucleus"/>
    <property type="evidence" value="ECO:0007669"/>
    <property type="project" value="TreeGrafter"/>
</dbReference>
<dbReference type="InterPro" id="IPR055443">
    <property type="entry name" value="HEAT_ECM29"/>
</dbReference>
<evidence type="ECO:0000256" key="2">
    <source>
        <dbReference type="SAM" id="MobiDB-lite"/>
    </source>
</evidence>
<feature type="region of interest" description="Disordered" evidence="2">
    <location>
        <begin position="1217"/>
        <end position="1252"/>
    </location>
</feature>
<proteinExistence type="predicted"/>
<dbReference type="GO" id="GO:0036503">
    <property type="term" value="P:ERAD pathway"/>
    <property type="evidence" value="ECO:0007669"/>
    <property type="project" value="TreeGrafter"/>
</dbReference>
<feature type="compositionally biased region" description="Basic and acidic residues" evidence="2">
    <location>
        <begin position="1229"/>
        <end position="1238"/>
    </location>
</feature>
<sequence>MDKWVQVCPQCQAHQDEARPTSGPLQPIQTSQPWEKVGLDLIAIKIFPFSHVASRFVCILGVSDDRPEVRDEAKRGLRPFVHHHVDIISDSAQPYPSFVDLVQFVSKQVAKRMEGVNDKNALPFPAASYEEALSFLLKCLRNNIQRSGRTWPEYLADLSSAGDCLTLYRDLLELGLGTRGGPTLHHVAAKSLYVTLYHMSDQQLAEYYTAKIGLFLGNSNLLYTGAHESREIIARIIGFSAPHLPAERVLAIMQTYLPQLDANEINVDKVEAAINTLAFLICRSLQSGSMPPQCKQPFEAAVGKLVDVLAHRSTQIKVYAVRALGIIGRYSPLPLPEGPAEGQSATGEGDATAPKVLTKGDLVKKLTTLLGSTTEAKLIEKLALALGYMCVGEPGIAHKTDILNALYGLDKTKSEEIHFSVGEALSCVASGAASAAAKDPLHPEIDDPLDDDDDHHDVSKKRAAEKKAQQQQQQNEAEGDDKGKQKPDVPAPVEVPYPEVMAGMLAKLFSLVQSGANLSRNAAAIWLLSLLQHSSTHPELRSKLALIQAYFSRLLADNNEVTQEVASKGLVMVYELGDAGMKRELVDNLVATLATGKAKQAAEVQRKDETEVIPEGALGAVPKAMGTGGLSTYKELCSVANELGQPDLIYRFLNLASHHSLWNSRKGAAFAATALASREGMEYLKPFLPTLVPLLYRSSYDPNPRVAQSMRNILNSITDARKAADEFFEPIMKELLKGLVSNVWRTRESSCYAISDALQSKIYSHVEPFLKELWFCCFRVIDDIKESVRKAAMSMFRTLSSLSVRLCDPVYTNPDQGKEAIAIIMPFLLTDGLHSPVKEVLGLTIDQIQKICKVAGPLLKPHVPEIVHVLVDSLTQLEPQDFNYLALHADKDSQRVLELDLCVKYVDESNIGPLAKALQELFARGVGLPTKCGTAHMISSLTMVCPHVVKGEAPALLKALRAALKDKSPIVRSTYATAAAGLAPLTTHASLKHYVLHLKKLYTEGDEVAHVTSAQCLQALARKDAIKEHFKVVIPLVLLGKNDESEETRKLFKGVWEEIGTNSVVQLYLKEVLEALTESIGAASWALKKQGALTLAEVVESQSNVNAITPYLESLFALLLTGLKGRTWNGKSGLLVALASVCRVCKDLLLGQAAAGSASGGPKLPAPAQLLATVIAECKKRDKEYKLQAIVTLSALLTLFPDIDVYSQVKEEIQDIAAGEIEEDEDEEASKGKEREEESSGEGGGGEESRKRKAIREKLRVAAVTALGNAFPSASAPAAQRAHLEAHARFLVAHARTSVAVFQVPLLHALTRCVRVLAAPAKPAAAATTTGDDDAASAMDVEGEESTGVTLSPGLVRDILDLCWLITGDTKFPSVRQAALELVREVVTKCKHNTELLDEELVAQIKAELERARADTSQLILIQTIVTLLHEHSTAAPPSKRTRLSPDAS</sequence>
<evidence type="ECO:0000259" key="3">
    <source>
        <dbReference type="Pfam" id="PF24492"/>
    </source>
</evidence>
<dbReference type="Gene3D" id="1.25.10.10">
    <property type="entry name" value="Leucine-rich Repeat Variant"/>
    <property type="match status" value="3"/>
</dbReference>
<name>L8GMA5_ACACF</name>
<dbReference type="OMA" id="ASMARIW"/>
<dbReference type="OrthoDB" id="16066at2759"/>
<dbReference type="RefSeq" id="XP_004335977.1">
    <property type="nucleotide sequence ID" value="XM_004335929.1"/>
</dbReference>
<gene>
    <name evidence="4" type="ORF">ACA1_365220</name>
</gene>
<feature type="region of interest" description="Disordered" evidence="2">
    <location>
        <begin position="438"/>
        <end position="493"/>
    </location>
</feature>
<dbReference type="GeneID" id="14914599"/>
<dbReference type="GO" id="GO:0060090">
    <property type="term" value="F:molecular adaptor activity"/>
    <property type="evidence" value="ECO:0007669"/>
    <property type="project" value="TreeGrafter"/>
</dbReference>
<dbReference type="GO" id="GO:0005737">
    <property type="term" value="C:cytoplasm"/>
    <property type="evidence" value="ECO:0007669"/>
    <property type="project" value="TreeGrafter"/>
</dbReference>
<accession>L8GMA5</accession>
<protein>
    <submittedName>
        <fullName evidence="4">HEAT repeat domain containing protein</fullName>
    </submittedName>
</protein>
<evidence type="ECO:0000313" key="4">
    <source>
        <dbReference type="EMBL" id="ELR13964.1"/>
    </source>
</evidence>
<dbReference type="KEGG" id="acan:ACA1_365220"/>
<dbReference type="InterPro" id="IPR016024">
    <property type="entry name" value="ARM-type_fold"/>
</dbReference>
<dbReference type="SUPFAM" id="SSF48371">
    <property type="entry name" value="ARM repeat"/>
    <property type="match status" value="2"/>
</dbReference>
<keyword evidence="5" id="KW-1185">Reference proteome</keyword>
<dbReference type="Proteomes" id="UP000011083">
    <property type="component" value="Unassembled WGS sequence"/>
</dbReference>
<feature type="domain" description="Proteasome adapter and scaffold protein ECM29 HEAT-repeat" evidence="3">
    <location>
        <begin position="859"/>
        <end position="1002"/>
    </location>
</feature>
<dbReference type="PANTHER" id="PTHR23346:SF19">
    <property type="entry name" value="PROTEASOME ADAPTER AND SCAFFOLD PROTEIN ECM29"/>
    <property type="match status" value="1"/>
</dbReference>
<dbReference type="STRING" id="1257118.L8GMA5"/>
<reference evidence="4 5" key="1">
    <citation type="journal article" date="2013" name="Genome Biol.">
        <title>Genome of Acanthamoeba castellanii highlights extensive lateral gene transfer and early evolution of tyrosine kinase signaling.</title>
        <authorList>
            <person name="Clarke M."/>
            <person name="Lohan A.J."/>
            <person name="Liu B."/>
            <person name="Lagkouvardos I."/>
            <person name="Roy S."/>
            <person name="Zafar N."/>
            <person name="Bertelli C."/>
            <person name="Schilde C."/>
            <person name="Kianianmomeni A."/>
            <person name="Burglin T.R."/>
            <person name="Frech C."/>
            <person name="Turcotte B."/>
            <person name="Kopec K.O."/>
            <person name="Synnott J.M."/>
            <person name="Choo C."/>
            <person name="Paponov I."/>
            <person name="Finkler A."/>
            <person name="Soon Heng Tan C."/>
            <person name="Hutchins A.P."/>
            <person name="Weinmeier T."/>
            <person name="Rattei T."/>
            <person name="Chu J.S."/>
            <person name="Gimenez G."/>
            <person name="Irimia M."/>
            <person name="Rigden D.J."/>
            <person name="Fitzpatrick D.A."/>
            <person name="Lorenzo-Morales J."/>
            <person name="Bateman A."/>
            <person name="Chiu C.H."/>
            <person name="Tang P."/>
            <person name="Hegemann P."/>
            <person name="Fromm H."/>
            <person name="Raoult D."/>
            <person name="Greub G."/>
            <person name="Miranda-Saavedra D."/>
            <person name="Chen N."/>
            <person name="Nash P."/>
            <person name="Ginger M.L."/>
            <person name="Horn M."/>
            <person name="Schaap P."/>
            <person name="Caler L."/>
            <person name="Loftus B."/>
        </authorList>
    </citation>
    <scope>NUCLEOTIDE SEQUENCE [LARGE SCALE GENOMIC DNA]</scope>
    <source>
        <strain evidence="4 5">Neff</strain>
    </source>
</reference>
<organism evidence="4 5">
    <name type="scientific">Acanthamoeba castellanii (strain ATCC 30010 / Neff)</name>
    <dbReference type="NCBI Taxonomy" id="1257118"/>
    <lineage>
        <taxon>Eukaryota</taxon>
        <taxon>Amoebozoa</taxon>
        <taxon>Discosea</taxon>
        <taxon>Longamoebia</taxon>
        <taxon>Centramoebida</taxon>
        <taxon>Acanthamoebidae</taxon>
        <taxon>Acanthamoeba</taxon>
    </lineage>
</organism>
<dbReference type="Pfam" id="PF24492">
    <property type="entry name" value="HEAT_ECM29"/>
    <property type="match status" value="1"/>
</dbReference>
<feature type="compositionally biased region" description="Basic and acidic residues" evidence="2">
    <location>
        <begin position="455"/>
        <end position="468"/>
    </location>
</feature>
<dbReference type="VEuPathDB" id="AmoebaDB:ACA1_365220"/>
<dbReference type="InterPro" id="IPR011989">
    <property type="entry name" value="ARM-like"/>
</dbReference>
<evidence type="ECO:0000256" key="1">
    <source>
        <dbReference type="ARBA" id="ARBA00022737"/>
    </source>
</evidence>
<dbReference type="PANTHER" id="PTHR23346">
    <property type="entry name" value="TRANSLATIONAL ACTIVATOR GCN1-RELATED"/>
    <property type="match status" value="1"/>
</dbReference>
<dbReference type="Pfam" id="PF23731">
    <property type="entry name" value="ARM_ECM29_C"/>
    <property type="match status" value="1"/>
</dbReference>